<evidence type="ECO:0008006" key="4">
    <source>
        <dbReference type="Google" id="ProtNLM"/>
    </source>
</evidence>
<evidence type="ECO:0000256" key="1">
    <source>
        <dbReference type="SAM" id="SignalP"/>
    </source>
</evidence>
<sequence>MHRAQSSSPFLWHFIYISAATSQQLCVLPCMSVELSDILGRAFICLHKSHDVRGLGCNESAFEIVVGGIANCSVEVRFGSGSSIFDQGRSWQAEADLVRKGFELR</sequence>
<keyword evidence="1" id="KW-0732">Signal</keyword>
<dbReference type="AlphaFoldDB" id="A0A2J6QYR1"/>
<feature type="chain" id="PRO_5014443358" description="Secreted protein" evidence="1">
    <location>
        <begin position="23"/>
        <end position="105"/>
    </location>
</feature>
<evidence type="ECO:0000313" key="3">
    <source>
        <dbReference type="Proteomes" id="UP000235786"/>
    </source>
</evidence>
<dbReference type="Proteomes" id="UP000235786">
    <property type="component" value="Unassembled WGS sequence"/>
</dbReference>
<name>A0A2J6QYR1_HYAVF</name>
<proteinExistence type="predicted"/>
<organism evidence="2 3">
    <name type="scientific">Hyaloscypha variabilis (strain UAMH 11265 / GT02V1 / F)</name>
    <name type="common">Meliniomyces variabilis</name>
    <dbReference type="NCBI Taxonomy" id="1149755"/>
    <lineage>
        <taxon>Eukaryota</taxon>
        <taxon>Fungi</taxon>
        <taxon>Dikarya</taxon>
        <taxon>Ascomycota</taxon>
        <taxon>Pezizomycotina</taxon>
        <taxon>Leotiomycetes</taxon>
        <taxon>Helotiales</taxon>
        <taxon>Hyaloscyphaceae</taxon>
        <taxon>Hyaloscypha</taxon>
        <taxon>Hyaloscypha variabilis</taxon>
    </lineage>
</organism>
<gene>
    <name evidence="2" type="ORF">L207DRAFT_188166</name>
</gene>
<feature type="signal peptide" evidence="1">
    <location>
        <begin position="1"/>
        <end position="22"/>
    </location>
</feature>
<keyword evidence="3" id="KW-1185">Reference proteome</keyword>
<reference evidence="2 3" key="1">
    <citation type="submission" date="2016-04" db="EMBL/GenBank/DDBJ databases">
        <title>A degradative enzymes factory behind the ericoid mycorrhizal symbiosis.</title>
        <authorList>
            <consortium name="DOE Joint Genome Institute"/>
            <person name="Martino E."/>
            <person name="Morin E."/>
            <person name="Grelet G."/>
            <person name="Kuo A."/>
            <person name="Kohler A."/>
            <person name="Daghino S."/>
            <person name="Barry K."/>
            <person name="Choi C."/>
            <person name="Cichocki N."/>
            <person name="Clum A."/>
            <person name="Copeland A."/>
            <person name="Hainaut M."/>
            <person name="Haridas S."/>
            <person name="Labutti K."/>
            <person name="Lindquist E."/>
            <person name="Lipzen A."/>
            <person name="Khouja H.-R."/>
            <person name="Murat C."/>
            <person name="Ohm R."/>
            <person name="Olson A."/>
            <person name="Spatafora J."/>
            <person name="Veneault-Fourrey C."/>
            <person name="Henrissat B."/>
            <person name="Grigoriev I."/>
            <person name="Martin F."/>
            <person name="Perotto S."/>
        </authorList>
    </citation>
    <scope>NUCLEOTIDE SEQUENCE [LARGE SCALE GENOMIC DNA]</scope>
    <source>
        <strain evidence="2 3">F</strain>
    </source>
</reference>
<protein>
    <recommendedName>
        <fullName evidence="4">Secreted protein</fullName>
    </recommendedName>
</protein>
<dbReference type="EMBL" id="KZ613962">
    <property type="protein sequence ID" value="PMD31402.1"/>
    <property type="molecule type" value="Genomic_DNA"/>
</dbReference>
<accession>A0A2J6QYR1</accession>
<evidence type="ECO:0000313" key="2">
    <source>
        <dbReference type="EMBL" id="PMD31402.1"/>
    </source>
</evidence>